<name>A0A2K3PAP2_TRIPR</name>
<keyword evidence="1" id="KW-1133">Transmembrane helix</keyword>
<organism evidence="3 4">
    <name type="scientific">Trifolium pratense</name>
    <name type="common">Red clover</name>
    <dbReference type="NCBI Taxonomy" id="57577"/>
    <lineage>
        <taxon>Eukaryota</taxon>
        <taxon>Viridiplantae</taxon>
        <taxon>Streptophyta</taxon>
        <taxon>Embryophyta</taxon>
        <taxon>Tracheophyta</taxon>
        <taxon>Spermatophyta</taxon>
        <taxon>Magnoliopsida</taxon>
        <taxon>eudicotyledons</taxon>
        <taxon>Gunneridae</taxon>
        <taxon>Pentapetalae</taxon>
        <taxon>rosids</taxon>
        <taxon>fabids</taxon>
        <taxon>Fabales</taxon>
        <taxon>Fabaceae</taxon>
        <taxon>Papilionoideae</taxon>
        <taxon>50 kb inversion clade</taxon>
        <taxon>NPAAA clade</taxon>
        <taxon>Hologalegina</taxon>
        <taxon>IRL clade</taxon>
        <taxon>Trifolieae</taxon>
        <taxon>Trifolium</taxon>
    </lineage>
</organism>
<dbReference type="AlphaFoldDB" id="A0A2K3PAP2"/>
<dbReference type="Proteomes" id="UP000236291">
    <property type="component" value="Unassembled WGS sequence"/>
</dbReference>
<evidence type="ECO:0000313" key="4">
    <source>
        <dbReference type="Proteomes" id="UP000236291"/>
    </source>
</evidence>
<reference evidence="3 4" key="2">
    <citation type="journal article" date="2017" name="Front. Plant Sci.">
        <title>Gene Classification and Mining of Molecular Markers Useful in Red Clover (Trifolium pratense) Breeding.</title>
        <authorList>
            <person name="Istvanek J."/>
            <person name="Dluhosova J."/>
            <person name="Dluhos P."/>
            <person name="Patkova L."/>
            <person name="Nedelnik J."/>
            <person name="Repkova J."/>
        </authorList>
    </citation>
    <scope>NUCLEOTIDE SEQUENCE [LARGE SCALE GENOMIC DNA]</scope>
    <source>
        <strain evidence="4">cv. Tatra</strain>
        <tissue evidence="3">Young leaves</tissue>
    </source>
</reference>
<keyword evidence="1" id="KW-0472">Membrane</keyword>
<keyword evidence="1" id="KW-0812">Transmembrane</keyword>
<proteinExistence type="predicted"/>
<accession>A0A2K3PAP2</accession>
<gene>
    <name evidence="2" type="ORF">L195_g004777</name>
    <name evidence="3" type="ORF">L195_g008995</name>
</gene>
<evidence type="ECO:0000313" key="2">
    <source>
        <dbReference type="EMBL" id="PNY08261.1"/>
    </source>
</evidence>
<protein>
    <submittedName>
        <fullName evidence="3">Uncharacterized protein</fullName>
    </submittedName>
</protein>
<evidence type="ECO:0000256" key="1">
    <source>
        <dbReference type="SAM" id="Phobius"/>
    </source>
</evidence>
<comment type="caution">
    <text evidence="3">The sequence shown here is derived from an EMBL/GenBank/DDBJ whole genome shotgun (WGS) entry which is preliminary data.</text>
</comment>
<sequence length="70" mass="7932">MLAALGNIVFVYIRFCHVSNLQVMCAFVAKGGVLNAGLLSKDFVCFVLELLSWGGVLFLLWRFPLYQDRF</sequence>
<reference evidence="3 4" key="1">
    <citation type="journal article" date="2014" name="Am. J. Bot.">
        <title>Genome assembly and annotation for red clover (Trifolium pratense; Fabaceae).</title>
        <authorList>
            <person name="Istvanek J."/>
            <person name="Jaros M."/>
            <person name="Krenek A."/>
            <person name="Repkova J."/>
        </authorList>
    </citation>
    <scope>NUCLEOTIDE SEQUENCE [LARGE SCALE GENOMIC DNA]</scope>
    <source>
        <strain evidence="4">cv. Tatra</strain>
        <tissue evidence="3">Young leaves</tissue>
    </source>
</reference>
<evidence type="ECO:0000313" key="3">
    <source>
        <dbReference type="EMBL" id="PNY12366.1"/>
    </source>
</evidence>
<dbReference type="EMBL" id="ASHM01005223">
    <property type="protein sequence ID" value="PNY12366.1"/>
    <property type="molecule type" value="Genomic_DNA"/>
</dbReference>
<feature type="transmembrane region" description="Helical" evidence="1">
    <location>
        <begin position="12"/>
        <end position="31"/>
    </location>
</feature>
<dbReference type="EMBL" id="ASHM01002394">
    <property type="protein sequence ID" value="PNY08261.1"/>
    <property type="molecule type" value="Genomic_DNA"/>
</dbReference>
<feature type="transmembrane region" description="Helical" evidence="1">
    <location>
        <begin position="43"/>
        <end position="63"/>
    </location>
</feature>